<evidence type="ECO:0000259" key="10">
    <source>
        <dbReference type="Pfam" id="PF00925"/>
    </source>
</evidence>
<gene>
    <name evidence="11" type="primary">ribAB</name>
    <name evidence="11" type="ORF">CARN7_0363</name>
</gene>
<proteinExistence type="inferred from homology"/>
<evidence type="ECO:0000256" key="9">
    <source>
        <dbReference type="ARBA" id="ARBA00023239"/>
    </source>
</evidence>
<dbReference type="InterPro" id="IPR032677">
    <property type="entry name" value="GTP_cyclohydro_II"/>
</dbReference>
<dbReference type="SUPFAM" id="SSF142695">
    <property type="entry name" value="RibA-like"/>
    <property type="match status" value="1"/>
</dbReference>
<dbReference type="InterPro" id="IPR017945">
    <property type="entry name" value="DHBP_synth_RibB-like_a/b_dom"/>
</dbReference>
<dbReference type="InterPro" id="IPR000422">
    <property type="entry name" value="DHBP_synthase_RibB"/>
</dbReference>
<evidence type="ECO:0000256" key="4">
    <source>
        <dbReference type="ARBA" id="ARBA00005520"/>
    </source>
</evidence>
<evidence type="ECO:0000256" key="7">
    <source>
        <dbReference type="ARBA" id="ARBA00022842"/>
    </source>
</evidence>
<keyword evidence="6" id="KW-0479">Metal-binding</keyword>
<dbReference type="NCBIfam" id="NF010626">
    <property type="entry name" value="PRK14019.1"/>
    <property type="match status" value="1"/>
</dbReference>
<dbReference type="Pfam" id="PF00925">
    <property type="entry name" value="GTP_cyclohydro2"/>
    <property type="match status" value="1"/>
</dbReference>
<comment type="cofactor">
    <cofactor evidence="2">
        <name>Mg(2+)</name>
        <dbReference type="ChEBI" id="CHEBI:18420"/>
    </cofactor>
</comment>
<dbReference type="FunFam" id="3.90.870.10:FF:000001">
    <property type="entry name" value="Riboflavin biosynthesis protein RibBA"/>
    <property type="match status" value="1"/>
</dbReference>
<keyword evidence="5" id="KW-0686">Riboflavin biosynthesis</keyword>
<protein>
    <submittedName>
        <fullName evidence="11">Riboflavin biosynthesis protein ribAB</fullName>
        <ecNumber evidence="11">3.5.4.25</ecNumber>
    </submittedName>
</protein>
<dbReference type="GO" id="GO:0008686">
    <property type="term" value="F:3,4-dihydroxy-2-butanone-4-phosphate synthase activity"/>
    <property type="evidence" value="ECO:0007669"/>
    <property type="project" value="InterPro"/>
</dbReference>
<keyword evidence="7" id="KW-0460">Magnesium</keyword>
<reference evidence="11" key="1">
    <citation type="submission" date="2009-10" db="EMBL/GenBank/DDBJ databases">
        <title>Diversity of trophic interactions inside an arsenic-rich microbial ecosystem.</title>
        <authorList>
            <person name="Bertin P.N."/>
            <person name="Heinrich-Salmeron A."/>
            <person name="Pelletier E."/>
            <person name="Goulhen-Chollet F."/>
            <person name="Arsene-Ploetze F."/>
            <person name="Gallien S."/>
            <person name="Calteau A."/>
            <person name="Vallenet D."/>
            <person name="Casiot C."/>
            <person name="Chane-Woon-Ming B."/>
            <person name="Giloteaux L."/>
            <person name="Barakat M."/>
            <person name="Bonnefoy V."/>
            <person name="Bruneel O."/>
            <person name="Chandler M."/>
            <person name="Cleiss J."/>
            <person name="Duran R."/>
            <person name="Elbaz-Poulichet F."/>
            <person name="Fonknechten N."/>
            <person name="Lauga B."/>
            <person name="Mornico D."/>
            <person name="Ortet P."/>
            <person name="Schaeffer C."/>
            <person name="Siguier P."/>
            <person name="Alexander Thil Smith A."/>
            <person name="Van Dorsselaer A."/>
            <person name="Weissenbach J."/>
            <person name="Medigue C."/>
            <person name="Le Paslier D."/>
        </authorList>
    </citation>
    <scope>NUCLEOTIDE SEQUENCE</scope>
</reference>
<evidence type="ECO:0000256" key="1">
    <source>
        <dbReference type="ARBA" id="ARBA00001936"/>
    </source>
</evidence>
<dbReference type="GO" id="GO:0046872">
    <property type="term" value="F:metal ion binding"/>
    <property type="evidence" value="ECO:0007669"/>
    <property type="project" value="UniProtKB-KW"/>
</dbReference>
<dbReference type="AlphaFoldDB" id="E6QQV5"/>
<dbReference type="SUPFAM" id="SSF55821">
    <property type="entry name" value="YrdC/RibB"/>
    <property type="match status" value="1"/>
</dbReference>
<keyword evidence="8" id="KW-0464">Manganese</keyword>
<dbReference type="InterPro" id="IPR036144">
    <property type="entry name" value="RibA-like_sf"/>
</dbReference>
<organism evidence="11">
    <name type="scientific">mine drainage metagenome</name>
    <dbReference type="NCBI Taxonomy" id="410659"/>
    <lineage>
        <taxon>unclassified sequences</taxon>
        <taxon>metagenomes</taxon>
        <taxon>ecological metagenomes</taxon>
    </lineage>
</organism>
<comment type="similarity">
    <text evidence="4">In the N-terminal section; belongs to the DHBP synthase family.</text>
</comment>
<dbReference type="HAMAP" id="MF_00180">
    <property type="entry name" value="RibB"/>
    <property type="match status" value="1"/>
</dbReference>
<name>E6QQV5_9ZZZZ</name>
<dbReference type="GO" id="GO:0009231">
    <property type="term" value="P:riboflavin biosynthetic process"/>
    <property type="evidence" value="ECO:0007669"/>
    <property type="project" value="UniProtKB-UniPathway"/>
</dbReference>
<dbReference type="EC" id="3.5.4.25" evidence="11"/>
<comment type="cofactor">
    <cofactor evidence="1">
        <name>Mn(2+)</name>
        <dbReference type="ChEBI" id="CHEBI:29035"/>
    </cofactor>
</comment>
<evidence type="ECO:0000256" key="8">
    <source>
        <dbReference type="ARBA" id="ARBA00023211"/>
    </source>
</evidence>
<dbReference type="PIRSF" id="PIRSF001259">
    <property type="entry name" value="RibA"/>
    <property type="match status" value="1"/>
</dbReference>
<evidence type="ECO:0000256" key="2">
    <source>
        <dbReference type="ARBA" id="ARBA00001946"/>
    </source>
</evidence>
<keyword evidence="9" id="KW-0456">Lyase</keyword>
<comment type="pathway">
    <text evidence="3">Cofactor biosynthesis; riboflavin biosynthesis.</text>
</comment>
<dbReference type="Pfam" id="PF00926">
    <property type="entry name" value="DHBP_synthase"/>
    <property type="match status" value="1"/>
</dbReference>
<accession>E6QQV5</accession>
<dbReference type="Gene3D" id="3.40.50.10990">
    <property type="entry name" value="GTP cyclohydrolase II"/>
    <property type="match status" value="1"/>
</dbReference>
<evidence type="ECO:0000313" key="11">
    <source>
        <dbReference type="EMBL" id="CBI09626.1"/>
    </source>
</evidence>
<dbReference type="GO" id="GO:0005829">
    <property type="term" value="C:cytosol"/>
    <property type="evidence" value="ECO:0007669"/>
    <property type="project" value="TreeGrafter"/>
</dbReference>
<dbReference type="PANTHER" id="PTHR21327:SF34">
    <property type="entry name" value="3,4-DIHYDROXY-2-BUTANONE 4-PHOSPHATE SYNTHASE"/>
    <property type="match status" value="1"/>
</dbReference>
<dbReference type="GO" id="GO:0003935">
    <property type="term" value="F:GTP cyclohydrolase II activity"/>
    <property type="evidence" value="ECO:0007669"/>
    <property type="project" value="UniProtKB-EC"/>
</dbReference>
<dbReference type="PANTHER" id="PTHR21327">
    <property type="entry name" value="GTP CYCLOHYDROLASE II-RELATED"/>
    <property type="match status" value="1"/>
</dbReference>
<feature type="domain" description="GTP cyclohydrolase II" evidence="10">
    <location>
        <begin position="208"/>
        <end position="359"/>
    </location>
</feature>
<dbReference type="UniPathway" id="UPA00275"/>
<sequence>MSLSPIEDIIADIKAGKMVVLVDEEDRENEGDLVMAAQFATPDAINFMAKYGRGLICLTLTDERCRQLDLRQMVSDNQTPNHTAFTISIEAATGVTTGISAADRACTIQAAVARHAKPTDIIQPGHVFPLRAQPGGVLIRAGHTEAGCDLAALAGLEPAAVICEILKEDGNMARLPDLVVYAKEHGLKIGAIADLIHYRSQHDCLIERVGSRPISTPFGDFRLVAYRETVTGGAHLALVKGEIVADEPTLVRVHEPVSIMDALELDNPVHTFSLGGALKKINAAGRGVLVLLHRTESADDLLAHALPDNQPKTMQKWDARTYGTGAQILKDLGVGKMRLLATQRKMPSLVGFGLEVLGYDEDSEQTQKDNK</sequence>
<comment type="caution">
    <text evidence="11">The sequence shown here is derived from an EMBL/GenBank/DDBJ whole genome shotgun (WGS) entry which is preliminary data.</text>
</comment>
<keyword evidence="11" id="KW-0378">Hydrolase</keyword>
<dbReference type="Gene3D" id="3.90.870.10">
    <property type="entry name" value="DHBP synthase"/>
    <property type="match status" value="1"/>
</dbReference>
<evidence type="ECO:0000256" key="3">
    <source>
        <dbReference type="ARBA" id="ARBA00005104"/>
    </source>
</evidence>
<evidence type="ECO:0000256" key="5">
    <source>
        <dbReference type="ARBA" id="ARBA00022619"/>
    </source>
</evidence>
<evidence type="ECO:0000256" key="6">
    <source>
        <dbReference type="ARBA" id="ARBA00022723"/>
    </source>
</evidence>
<dbReference type="EMBL" id="CABR01000042">
    <property type="protein sequence ID" value="CBI09626.1"/>
    <property type="molecule type" value="Genomic_DNA"/>
</dbReference>
<dbReference type="NCBIfam" id="TIGR00506">
    <property type="entry name" value="ribB"/>
    <property type="match status" value="1"/>
</dbReference>